<reference evidence="3" key="1">
    <citation type="submission" date="2025-08" db="UniProtKB">
        <authorList>
            <consortium name="RefSeq"/>
        </authorList>
    </citation>
    <scope>IDENTIFICATION</scope>
</reference>
<dbReference type="OrthoDB" id="10069097at2759"/>
<keyword evidence="1" id="KW-0175">Coiled coil</keyword>
<accession>A0A8B8A0Y1</accession>
<dbReference type="Pfam" id="PF06918">
    <property type="entry name" value="DUF1280"/>
    <property type="match status" value="1"/>
</dbReference>
<organism evidence="2 3">
    <name type="scientific">Acanthaster planci</name>
    <name type="common">Crown-of-thorns starfish</name>
    <dbReference type="NCBI Taxonomy" id="133434"/>
    <lineage>
        <taxon>Eukaryota</taxon>
        <taxon>Metazoa</taxon>
        <taxon>Echinodermata</taxon>
        <taxon>Eleutherozoa</taxon>
        <taxon>Asterozoa</taxon>
        <taxon>Asteroidea</taxon>
        <taxon>Valvatacea</taxon>
        <taxon>Valvatida</taxon>
        <taxon>Acanthasteridae</taxon>
        <taxon>Acanthaster</taxon>
    </lineage>
</organism>
<dbReference type="PANTHER" id="PTHR31424:SF3">
    <property type="entry name" value="RING-TYPE DOMAIN-CONTAINING PROTEIN"/>
    <property type="match status" value="1"/>
</dbReference>
<dbReference type="Proteomes" id="UP000694845">
    <property type="component" value="Unplaced"/>
</dbReference>
<keyword evidence="2" id="KW-1185">Reference proteome</keyword>
<evidence type="ECO:0000256" key="1">
    <source>
        <dbReference type="SAM" id="Coils"/>
    </source>
</evidence>
<dbReference type="InterPro" id="IPR009689">
    <property type="entry name" value="DUF1280"/>
</dbReference>
<dbReference type="KEGG" id="aplc:110990640"/>
<feature type="coiled-coil region" evidence="1">
    <location>
        <begin position="269"/>
        <end position="296"/>
    </location>
</feature>
<name>A0A8B8A0Y1_ACAPL</name>
<dbReference type="OMA" id="TVFCIFN"/>
<gene>
    <name evidence="3" type="primary">LOC110990640</name>
</gene>
<dbReference type="AlphaFoldDB" id="A0A8B8A0Y1"/>
<proteinExistence type="predicted"/>
<evidence type="ECO:0000313" key="2">
    <source>
        <dbReference type="Proteomes" id="UP000694845"/>
    </source>
</evidence>
<protein>
    <submittedName>
        <fullName evidence="3">Uncharacterized protein LOC110990640</fullName>
    </submittedName>
</protein>
<dbReference type="RefSeq" id="XP_022111413.1">
    <property type="nucleotide sequence ID" value="XM_022255721.1"/>
</dbReference>
<sequence>MRHQQHDVIADNLFAESIPFSFPDEINRGVTQQLDEYEKHQQLTWHKGTIPHNEVWVKVGGDKGGGTFKQMIQVGNVERPNSLRHTVVVCAFAAGDTSDNLKTGLQRFRQQVAALQSSTWKSHNIRLFMFGDYEYLCRVYGITGAGGRHCCLYCSINKDYIRLPRGERPPSQQRTLQSLNQDLHRFKAAGSNISKAKHFNNVIDEPMVAIPLTQVCPPGLHISLGLYLKHFNSFKGACHDLDMQAAAVLTEKDQDDHDAPALGSGYQKLISVLKVARKLEQQAEALDEEFKLMEDQLTDTILTSEEGSANMQDYITATTGLMQQREQLLAEAATLRKKAALKPGQGPLAGQLDITLQEFRVQR</sequence>
<dbReference type="GeneID" id="110990640"/>
<evidence type="ECO:0000313" key="3">
    <source>
        <dbReference type="RefSeq" id="XP_022111413.1"/>
    </source>
</evidence>
<dbReference type="PANTHER" id="PTHR31424">
    <property type="entry name" value="PROTEIN CBG23806"/>
    <property type="match status" value="1"/>
</dbReference>